<dbReference type="AlphaFoldDB" id="J9H031"/>
<comment type="caution">
    <text evidence="1">The sequence shown here is derived from an EMBL/GenBank/DDBJ whole genome shotgun (WGS) entry which is preliminary data.</text>
</comment>
<protein>
    <submittedName>
        <fullName evidence="1">Secreted protein</fullName>
    </submittedName>
</protein>
<evidence type="ECO:0000313" key="1">
    <source>
        <dbReference type="EMBL" id="EJX06600.1"/>
    </source>
</evidence>
<dbReference type="EMBL" id="AMCI01001107">
    <property type="protein sequence ID" value="EJX06600.1"/>
    <property type="molecule type" value="Genomic_DNA"/>
</dbReference>
<name>J9H031_9ZZZZ</name>
<accession>J9H031</accession>
<gene>
    <name evidence="1" type="ORF">EVA_05295</name>
</gene>
<reference evidence="1" key="1">
    <citation type="journal article" date="2012" name="PLoS ONE">
        <title>Gene sets for utilization of primary and secondary nutrition supplies in the distal gut of endangered iberian lynx.</title>
        <authorList>
            <person name="Alcaide M."/>
            <person name="Messina E."/>
            <person name="Richter M."/>
            <person name="Bargiela R."/>
            <person name="Peplies J."/>
            <person name="Huws S.A."/>
            <person name="Newbold C.J."/>
            <person name="Golyshin P.N."/>
            <person name="Simon M.A."/>
            <person name="Lopez G."/>
            <person name="Yakimov M.M."/>
            <person name="Ferrer M."/>
        </authorList>
    </citation>
    <scope>NUCLEOTIDE SEQUENCE</scope>
</reference>
<organism evidence="1">
    <name type="scientific">gut metagenome</name>
    <dbReference type="NCBI Taxonomy" id="749906"/>
    <lineage>
        <taxon>unclassified sequences</taxon>
        <taxon>metagenomes</taxon>
        <taxon>organismal metagenomes</taxon>
    </lineage>
</organism>
<feature type="non-terminal residue" evidence="1">
    <location>
        <position position="51"/>
    </location>
</feature>
<sequence length="51" mass="5740">MKNIILILCLLGQALWLQAQTLELKQWHMINTLDVSDPDAQVSTVAYGVDQ</sequence>
<proteinExistence type="predicted"/>